<gene>
    <name evidence="1" type="ORF">L484_000162</name>
</gene>
<name>W9T2W9_9ROSA</name>
<accession>W9T2W9</accession>
<dbReference type="Proteomes" id="UP000030645">
    <property type="component" value="Unassembled WGS sequence"/>
</dbReference>
<organism evidence="1 2">
    <name type="scientific">Morus notabilis</name>
    <dbReference type="NCBI Taxonomy" id="981085"/>
    <lineage>
        <taxon>Eukaryota</taxon>
        <taxon>Viridiplantae</taxon>
        <taxon>Streptophyta</taxon>
        <taxon>Embryophyta</taxon>
        <taxon>Tracheophyta</taxon>
        <taxon>Spermatophyta</taxon>
        <taxon>Magnoliopsida</taxon>
        <taxon>eudicotyledons</taxon>
        <taxon>Gunneridae</taxon>
        <taxon>Pentapetalae</taxon>
        <taxon>rosids</taxon>
        <taxon>fabids</taxon>
        <taxon>Rosales</taxon>
        <taxon>Moraceae</taxon>
        <taxon>Moreae</taxon>
        <taxon>Morus</taxon>
    </lineage>
</organism>
<dbReference type="AlphaFoldDB" id="W9T2W9"/>
<protein>
    <submittedName>
        <fullName evidence="1">Uncharacterized protein</fullName>
    </submittedName>
</protein>
<keyword evidence="2" id="KW-1185">Reference proteome</keyword>
<dbReference type="EMBL" id="KE626534">
    <property type="protein sequence ID" value="EXC57919.1"/>
    <property type="molecule type" value="Genomic_DNA"/>
</dbReference>
<evidence type="ECO:0000313" key="2">
    <source>
        <dbReference type="Proteomes" id="UP000030645"/>
    </source>
</evidence>
<evidence type="ECO:0000313" key="1">
    <source>
        <dbReference type="EMBL" id="EXC57919.1"/>
    </source>
</evidence>
<reference evidence="2" key="1">
    <citation type="submission" date="2013-01" db="EMBL/GenBank/DDBJ databases">
        <title>Draft Genome Sequence of a Mulberry Tree, Morus notabilis C.K. Schneid.</title>
        <authorList>
            <person name="He N."/>
            <person name="Zhao S."/>
        </authorList>
    </citation>
    <scope>NUCLEOTIDE SEQUENCE</scope>
</reference>
<sequence length="100" mass="11348">MYYAKKKKKKKKKGKIVLFFFLFLAHLVSEENAVVIVIVNRVDPRVANEVDKAFTGNIFKGESLEEELIVVIVSDYESAGNSDILVPIECHLERCVACRC</sequence>
<proteinExistence type="predicted"/>